<dbReference type="InterPro" id="IPR023375">
    <property type="entry name" value="ADC_dom_sf"/>
</dbReference>
<dbReference type="Gene3D" id="2.40.400.10">
    <property type="entry name" value="Acetoacetate decarboxylase-like"/>
    <property type="match status" value="1"/>
</dbReference>
<dbReference type="Pfam" id="PF09844">
    <property type="entry name" value="DUF2071"/>
    <property type="match status" value="1"/>
</dbReference>
<gene>
    <name evidence="1" type="ORF">Q5716_07455</name>
</gene>
<dbReference type="RefSeq" id="WP_305002445.1">
    <property type="nucleotide sequence ID" value="NZ_JAUQUB010000001.1"/>
</dbReference>
<accession>A0ABT9BM28</accession>
<comment type="caution">
    <text evidence="1">The sequence shown here is derived from an EMBL/GenBank/DDBJ whole genome shotgun (WGS) entry which is preliminary data.</text>
</comment>
<evidence type="ECO:0000313" key="2">
    <source>
        <dbReference type="Proteomes" id="UP001241072"/>
    </source>
</evidence>
<name>A0ABT9BM28_9MICO</name>
<dbReference type="PANTHER" id="PTHR39186:SF1">
    <property type="entry name" value="DUF2071 DOMAIN-CONTAINING PROTEIN"/>
    <property type="match status" value="1"/>
</dbReference>
<dbReference type="SUPFAM" id="SSF160104">
    <property type="entry name" value="Acetoacetate decarboxylase-like"/>
    <property type="match status" value="1"/>
</dbReference>
<protein>
    <submittedName>
        <fullName evidence="1">DUF2071 domain-containing protein</fullName>
    </submittedName>
</protein>
<dbReference type="PANTHER" id="PTHR39186">
    <property type="entry name" value="DUF2071 FAMILY PROTEIN"/>
    <property type="match status" value="1"/>
</dbReference>
<keyword evidence="2" id="KW-1185">Reference proteome</keyword>
<dbReference type="InterPro" id="IPR018644">
    <property type="entry name" value="DUF2071"/>
</dbReference>
<evidence type="ECO:0000313" key="1">
    <source>
        <dbReference type="EMBL" id="MDO7882060.1"/>
    </source>
</evidence>
<reference evidence="1 2" key="1">
    <citation type="submission" date="2023-07" db="EMBL/GenBank/DDBJ databases">
        <title>Protaetiibacter sp. nov WY-16 isolated from soil.</title>
        <authorList>
            <person name="Liu B."/>
            <person name="Wan Y."/>
        </authorList>
    </citation>
    <scope>NUCLEOTIDE SEQUENCE [LARGE SCALE GENOMIC DNA]</scope>
    <source>
        <strain evidence="1 2">WY-16</strain>
    </source>
</reference>
<dbReference type="EMBL" id="JAUQUB010000001">
    <property type="protein sequence ID" value="MDO7882060.1"/>
    <property type="molecule type" value="Genomic_DNA"/>
</dbReference>
<organism evidence="1 2">
    <name type="scientific">Antiquaquibacter soli</name>
    <dbReference type="NCBI Taxonomy" id="3064523"/>
    <lineage>
        <taxon>Bacteria</taxon>
        <taxon>Bacillati</taxon>
        <taxon>Actinomycetota</taxon>
        <taxon>Actinomycetes</taxon>
        <taxon>Micrococcales</taxon>
        <taxon>Microbacteriaceae</taxon>
        <taxon>Antiquaquibacter</taxon>
    </lineage>
</organism>
<dbReference type="Proteomes" id="UP001241072">
    <property type="component" value="Unassembled WGS sequence"/>
</dbReference>
<proteinExistence type="predicted"/>
<sequence>MIEPIDPAPPGLPGRVVASQQWRDVTFLHWRSDPATIAPLLPAGCRPDIADGATWVGLIAFQLARATLGPSPAIPYFGSFTEVNVRLYAIDASGRRGVVFLSLEASRLAAVVAARMAFSIPYFWSSTSLRRSADAIEYRADRHVGAGHSRLSIRPGAPLGESAPLDDFLTARWGLFARRWGRTHFLPNSHERWQLHSAELLSLDDSLLAAAGVPVSGAPESVLFSPGVTARFGRPRPVPAG</sequence>